<protein>
    <recommendedName>
        <fullName evidence="3">VWFA domain-containing protein</fullName>
    </recommendedName>
</protein>
<dbReference type="Proteomes" id="UP000092634">
    <property type="component" value="Unassembled WGS sequence"/>
</dbReference>
<organism evidence="1 2">
    <name type="scientific">Janthinobacterium lividum</name>
    <dbReference type="NCBI Taxonomy" id="29581"/>
    <lineage>
        <taxon>Bacteria</taxon>
        <taxon>Pseudomonadati</taxon>
        <taxon>Pseudomonadota</taxon>
        <taxon>Betaproteobacteria</taxon>
        <taxon>Burkholderiales</taxon>
        <taxon>Oxalobacteraceae</taxon>
        <taxon>Janthinobacterium</taxon>
    </lineage>
</organism>
<dbReference type="AlphaFoldDB" id="A0A1E8PMW8"/>
<evidence type="ECO:0000313" key="1">
    <source>
        <dbReference type="EMBL" id="OFJ47104.1"/>
    </source>
</evidence>
<gene>
    <name evidence="1" type="ORF">BA896_017880</name>
</gene>
<name>A0A1E8PMW8_9BURK</name>
<dbReference type="EMBL" id="MAQB02000009">
    <property type="protein sequence ID" value="OFJ47104.1"/>
    <property type="molecule type" value="Genomic_DNA"/>
</dbReference>
<sequence length="235" mass="25610">MFVAIDQTTPLDTSLKQLVADNVKPFLAPGNAFAVVTFSAYTQGRYTEVIASGALDMLLQPGQRDDISKPMLSKFDQCTTRQAQQAAQLMGKALRSAFDNTSSDIAKSDVLASIKAISAMVQQSPTQNKVVLIVSDMLENSSVANFYADQGRAVRKIDSIKEMRTIEENQMLADFGGARVYVIGAGLLAADGQKSKTYRDPKTMQALAGFWASYMQKSKAQLVEFGQPALLNRIH</sequence>
<evidence type="ECO:0000313" key="2">
    <source>
        <dbReference type="Proteomes" id="UP000092634"/>
    </source>
</evidence>
<evidence type="ECO:0008006" key="3">
    <source>
        <dbReference type="Google" id="ProtNLM"/>
    </source>
</evidence>
<accession>A0A1E8PMW8</accession>
<comment type="caution">
    <text evidence="1">The sequence shown here is derived from an EMBL/GenBank/DDBJ whole genome shotgun (WGS) entry which is preliminary data.</text>
</comment>
<proteinExistence type="predicted"/>
<reference evidence="1 2" key="1">
    <citation type="submission" date="2016-10" db="EMBL/GenBank/DDBJ databases">
        <title>Updated version of Genome Assembly of Janthinobacterium lividum ERGS5:01.</title>
        <authorList>
            <person name="Kumar R."/>
            <person name="Acharya V."/>
            <person name="Singh D."/>
        </authorList>
    </citation>
    <scope>NUCLEOTIDE SEQUENCE [LARGE SCALE GENOMIC DNA]</scope>
    <source>
        <strain evidence="1 2">ERGS5:01</strain>
    </source>
</reference>